<evidence type="ECO:0000313" key="3">
    <source>
        <dbReference type="Proteomes" id="UP000056925"/>
    </source>
</evidence>
<protein>
    <recommendedName>
        <fullName evidence="4">Transcription factor Pcc1</fullName>
    </recommendedName>
</protein>
<dbReference type="AlphaFoldDB" id="A0A0E3H9Z9"/>
<evidence type="ECO:0000256" key="1">
    <source>
        <dbReference type="ARBA" id="ARBA00007073"/>
    </source>
</evidence>
<proteinExistence type="inferred from homology"/>
<dbReference type="RefSeq" id="WP_231588118.1">
    <property type="nucleotide sequence ID" value="NZ_CP009502.1"/>
</dbReference>
<dbReference type="InterPro" id="IPR015419">
    <property type="entry name" value="CTAG/Pcc1"/>
</dbReference>
<dbReference type="EMBL" id="CP009502">
    <property type="protein sequence ID" value="AKB14984.1"/>
    <property type="molecule type" value="Genomic_DNA"/>
</dbReference>
<accession>A0A0E3H9Z9</accession>
<dbReference type="Proteomes" id="UP000056925">
    <property type="component" value="Chromosome"/>
</dbReference>
<dbReference type="KEGG" id="mthe:MSTHC_0666"/>
<reference evidence="2 3" key="1">
    <citation type="submission" date="2014-07" db="EMBL/GenBank/DDBJ databases">
        <title>Methanogenic archaea and the global carbon cycle.</title>
        <authorList>
            <person name="Henriksen J.R."/>
            <person name="Luke J."/>
            <person name="Reinhart S."/>
            <person name="Benedict M.N."/>
            <person name="Youngblut N.D."/>
            <person name="Metcalf M.E."/>
            <person name="Whitaker R.J."/>
            <person name="Metcalf W.W."/>
        </authorList>
    </citation>
    <scope>NUCLEOTIDE SEQUENCE [LARGE SCALE GENOMIC DNA]</scope>
    <source>
        <strain evidence="2 3">CHTI-55</strain>
    </source>
</reference>
<dbReference type="PATRIC" id="fig|1434121.4.peg.833"/>
<gene>
    <name evidence="2" type="ORF">MSTHC_0666</name>
</gene>
<evidence type="ECO:0008006" key="4">
    <source>
        <dbReference type="Google" id="ProtNLM"/>
    </source>
</evidence>
<dbReference type="NCBIfam" id="NF011470">
    <property type="entry name" value="PRK14887.1"/>
    <property type="match status" value="1"/>
</dbReference>
<dbReference type="GeneID" id="41601961"/>
<dbReference type="HOGENOM" id="CLU_169408_2_0_2"/>
<dbReference type="Pfam" id="PF09341">
    <property type="entry name" value="Pcc1"/>
    <property type="match status" value="1"/>
</dbReference>
<name>A0A0E3H9Z9_METTE</name>
<evidence type="ECO:0000313" key="2">
    <source>
        <dbReference type="EMBL" id="AKB14984.1"/>
    </source>
</evidence>
<comment type="similarity">
    <text evidence="1">Belongs to the CTAG/PCC1 family.</text>
</comment>
<organism evidence="2 3">
    <name type="scientific">Methanosarcina thermophila CHTI-55</name>
    <dbReference type="NCBI Taxonomy" id="1434121"/>
    <lineage>
        <taxon>Archaea</taxon>
        <taxon>Methanobacteriati</taxon>
        <taxon>Methanobacteriota</taxon>
        <taxon>Stenosarchaea group</taxon>
        <taxon>Methanomicrobia</taxon>
        <taxon>Methanosarcinales</taxon>
        <taxon>Methanosarcinaceae</taxon>
        <taxon>Methanosarcina</taxon>
    </lineage>
</organism>
<sequence>MIKNKGKTKSKVIKIKATKRRGMLMKITGTIEFPDPESRKAAAKILQALSPDNLRSMESEISDEKVAVRFHAEKIGSLLATVDDFLMNVKIGEGIEQVLEKEEIASEI</sequence>